<keyword evidence="3" id="KW-1185">Reference proteome</keyword>
<evidence type="ECO:0008006" key="4">
    <source>
        <dbReference type="Google" id="ProtNLM"/>
    </source>
</evidence>
<feature type="compositionally biased region" description="Polar residues" evidence="1">
    <location>
        <begin position="495"/>
        <end position="504"/>
    </location>
</feature>
<comment type="caution">
    <text evidence="2">The sequence shown here is derived from an EMBL/GenBank/DDBJ whole genome shotgun (WGS) entry which is preliminary data.</text>
</comment>
<feature type="compositionally biased region" description="Basic and acidic residues" evidence="1">
    <location>
        <begin position="441"/>
        <end position="451"/>
    </location>
</feature>
<feature type="compositionally biased region" description="Basic and acidic residues" evidence="1">
    <location>
        <begin position="83"/>
        <end position="92"/>
    </location>
</feature>
<name>A0AAN8W502_9MAGN</name>
<dbReference type="GO" id="GO:0010099">
    <property type="term" value="P:regulation of photomorphogenesis"/>
    <property type="evidence" value="ECO:0007669"/>
    <property type="project" value="InterPro"/>
</dbReference>
<dbReference type="Proteomes" id="UP001370490">
    <property type="component" value="Unassembled WGS sequence"/>
</dbReference>
<dbReference type="PANTHER" id="PTHR36062">
    <property type="entry name" value="OS01G0687300 PROTEIN"/>
    <property type="match status" value="1"/>
</dbReference>
<evidence type="ECO:0000313" key="2">
    <source>
        <dbReference type="EMBL" id="KAK6946269.1"/>
    </source>
</evidence>
<proteinExistence type="predicted"/>
<dbReference type="PANTHER" id="PTHR36062:SF1">
    <property type="entry name" value="OS01G0687300 PROTEIN"/>
    <property type="match status" value="1"/>
</dbReference>
<reference evidence="2 3" key="1">
    <citation type="submission" date="2023-12" db="EMBL/GenBank/DDBJ databases">
        <title>A high-quality genome assembly for Dillenia turbinata (Dilleniales).</title>
        <authorList>
            <person name="Chanderbali A."/>
        </authorList>
    </citation>
    <scope>NUCLEOTIDE SEQUENCE [LARGE SCALE GENOMIC DNA]</scope>
    <source>
        <strain evidence="2">LSX21</strain>
        <tissue evidence="2">Leaf</tissue>
    </source>
</reference>
<gene>
    <name evidence="2" type="ORF">RJ641_013813</name>
</gene>
<protein>
    <recommendedName>
        <fullName evidence="4">F-box protein</fullName>
    </recommendedName>
</protein>
<dbReference type="InterPro" id="IPR037476">
    <property type="entry name" value="PCH1"/>
</dbReference>
<sequence length="740" mass="81510">MSDRQSVRDSDATTREPVHPYQSVWMGHWMQTGCKAVPAGGRQMPVSCETMEDGHDLKFRKLSSEQETEKNTLNSANGLRAMTESRRDDIRNESLPSSSKTSGKGKLDLQPFPIFNLCQTGKSSDVPTNDHAPTSERHAFRSQFSNNLGFSPLAMSNVKNASHSAIALGPVHMESSSKLCDVQSEFVRCTSKQQAKSSNSLWKSDSATERSLQDDIVGVSYRFNSGGVQMQQEICQPEAILATKEHFASASLAPLGHENSNYHSYSSFLVREEKKDDPINIREQVTSFLNMPMNDPSTSNKQSQPFLGGKCQRIRSHSGTGFFPSHYTSREMTGVGNLYHDYHPQPPLPVSTHNVETMRICATVDSVKGYSGGSSNFSQTTHHLFITQKADINFSKGDQIFRDSSVTAKFRGNTFSDFLSLSPFSGQRGVKVQLLDSSAESEEKEKVEDAKTSPLPVKNESSADTDTLDMDVLQDDNPISGVGMAQSKKEDKAAQNLSTSQATDGSHKLVRCKVELPDINEELPASPAPANSTDEMEPSTSRTQSLDVEHFLANAEHPMKSKGSSFPDELIGPEPSCRWVKRLKLSRSDSSSHGTKISKGETSSQENVDKILNNITKNRQASLDPTLVKRLGKEPMVLDDSTCPLNKGESNSMGLVKKDRDFTLSNSWIRRWCQKPQKKPEAIVTCEPKSSKGAADEFQKKQFPSIAAMALMGKAMGGFHPCELRKRGSLVVWNARGFSG</sequence>
<organism evidence="2 3">
    <name type="scientific">Dillenia turbinata</name>
    <dbReference type="NCBI Taxonomy" id="194707"/>
    <lineage>
        <taxon>Eukaryota</taxon>
        <taxon>Viridiplantae</taxon>
        <taxon>Streptophyta</taxon>
        <taxon>Embryophyta</taxon>
        <taxon>Tracheophyta</taxon>
        <taxon>Spermatophyta</taxon>
        <taxon>Magnoliopsida</taxon>
        <taxon>eudicotyledons</taxon>
        <taxon>Gunneridae</taxon>
        <taxon>Pentapetalae</taxon>
        <taxon>Dilleniales</taxon>
        <taxon>Dilleniaceae</taxon>
        <taxon>Dillenia</taxon>
    </lineage>
</organism>
<dbReference type="EMBL" id="JBAMMX010000002">
    <property type="protein sequence ID" value="KAK6946269.1"/>
    <property type="molecule type" value="Genomic_DNA"/>
</dbReference>
<dbReference type="AlphaFoldDB" id="A0AAN8W502"/>
<feature type="compositionally biased region" description="Basic and acidic residues" evidence="1">
    <location>
        <begin position="60"/>
        <end position="70"/>
    </location>
</feature>
<evidence type="ECO:0000256" key="1">
    <source>
        <dbReference type="SAM" id="MobiDB-lite"/>
    </source>
</evidence>
<feature type="region of interest" description="Disordered" evidence="1">
    <location>
        <begin position="435"/>
        <end position="541"/>
    </location>
</feature>
<feature type="region of interest" description="Disordered" evidence="1">
    <location>
        <begin position="60"/>
        <end position="108"/>
    </location>
</feature>
<accession>A0AAN8W502</accession>
<feature type="compositionally biased region" description="Polar residues" evidence="1">
    <location>
        <begin position="529"/>
        <end position="541"/>
    </location>
</feature>
<evidence type="ECO:0000313" key="3">
    <source>
        <dbReference type="Proteomes" id="UP001370490"/>
    </source>
</evidence>